<dbReference type="InterPro" id="IPR012337">
    <property type="entry name" value="RNaseH-like_sf"/>
</dbReference>
<organism evidence="2 3">
    <name type="scientific">Oxobacter pfennigii</name>
    <dbReference type="NCBI Taxonomy" id="36849"/>
    <lineage>
        <taxon>Bacteria</taxon>
        <taxon>Bacillati</taxon>
        <taxon>Bacillota</taxon>
        <taxon>Clostridia</taxon>
        <taxon>Eubacteriales</taxon>
        <taxon>Clostridiaceae</taxon>
        <taxon>Oxobacter</taxon>
    </lineage>
</organism>
<dbReference type="NCBIfam" id="NF033546">
    <property type="entry name" value="transpos_IS21"/>
    <property type="match status" value="1"/>
</dbReference>
<dbReference type="PATRIC" id="fig|36849.3.peg.3983"/>
<evidence type="ECO:0000313" key="3">
    <source>
        <dbReference type="Proteomes" id="UP000050326"/>
    </source>
</evidence>
<sequence length="499" mass="57457">MVNYREIIRLKSLNHSNVSVARSCGSSRNTVAEVWQLAQDKHIIWPIPDALTNKDIEQLFYPGRSINKSRKLPDFEYIYNELAKPGVTLSLLWAEYCEQCTQEHTIPYQHTQFNEKYHAYAASKKATLRIKRKPGELMEVDWAGDTLTVFDQASGEPIKAYVFVACLPCSLYSYAEAFPDMKSNHWIEAHVHAYCFFEGVTRILVPDNLKTGVIKNTRIELVLNRSYHEMAEYYQTAIIPARPVTPKDKPNAEGTVGVIETWIVAALRNRKFFSFEELNRAICEKLQEFNEKPFQKKKGSRLTAFEEEEKSFLMPLPAFSYETAIWSKATIQPDYLITVGDCKYSVPYEFIGKEVELRTTQKSIEVFFHNNRIASHVRRAYSPDPVYVPEHMPENHRKYLAYNTDSFLEWGGNVGSFTLLVMKNFLYMHKVEQQGYKSCASLMKLADRYSMERLEKACERALSYTPSPSLKNISTILKNGQDKVAAGTLSEYSRASYTI</sequence>
<gene>
    <name evidence="2" type="ORF">OXPF_37660</name>
</gene>
<dbReference type="Pfam" id="PF22483">
    <property type="entry name" value="Mu-transpos_C_2"/>
    <property type="match status" value="1"/>
</dbReference>
<feature type="domain" description="Integrase catalytic" evidence="1">
    <location>
        <begin position="130"/>
        <end position="323"/>
    </location>
</feature>
<dbReference type="OrthoDB" id="3193769at2"/>
<dbReference type="GO" id="GO:0015074">
    <property type="term" value="P:DNA integration"/>
    <property type="evidence" value="ECO:0007669"/>
    <property type="project" value="InterPro"/>
</dbReference>
<dbReference type="SUPFAM" id="SSF53098">
    <property type="entry name" value="Ribonuclease H-like"/>
    <property type="match status" value="1"/>
</dbReference>
<dbReference type="InterPro" id="IPR054353">
    <property type="entry name" value="IstA-like_C"/>
</dbReference>
<keyword evidence="3" id="KW-1185">Reference proteome</keyword>
<dbReference type="PANTHER" id="PTHR35004:SF8">
    <property type="entry name" value="TRANSPOSASE RV3428C-RELATED"/>
    <property type="match status" value="1"/>
</dbReference>
<evidence type="ECO:0000313" key="2">
    <source>
        <dbReference type="EMBL" id="KPU42712.1"/>
    </source>
</evidence>
<evidence type="ECO:0000259" key="1">
    <source>
        <dbReference type="PROSITE" id="PS50994"/>
    </source>
</evidence>
<dbReference type="InterPro" id="IPR001584">
    <property type="entry name" value="Integrase_cat-core"/>
</dbReference>
<name>A0A0N8NSQ8_9CLOT</name>
<reference evidence="2 3" key="1">
    <citation type="submission" date="2015-09" db="EMBL/GenBank/DDBJ databases">
        <title>Genome sequence of Oxobacter pfennigii DSM 3222.</title>
        <authorList>
            <person name="Poehlein A."/>
            <person name="Bengelsdorf F.R."/>
            <person name="Schiel-Bengelsdorf B."/>
            <person name="Duerre P."/>
            <person name="Daniel R."/>
        </authorList>
    </citation>
    <scope>NUCLEOTIDE SEQUENCE [LARGE SCALE GENOMIC DNA]</scope>
    <source>
        <strain evidence="2 3">DSM 3222</strain>
    </source>
</reference>
<dbReference type="AlphaFoldDB" id="A0A0N8NSQ8"/>
<dbReference type="RefSeq" id="WP_054876735.1">
    <property type="nucleotide sequence ID" value="NZ_LKET01000056.1"/>
</dbReference>
<comment type="caution">
    <text evidence="2">The sequence shown here is derived from an EMBL/GenBank/DDBJ whole genome shotgun (WGS) entry which is preliminary data.</text>
</comment>
<dbReference type="PANTHER" id="PTHR35004">
    <property type="entry name" value="TRANSPOSASE RV3428C-RELATED"/>
    <property type="match status" value="1"/>
</dbReference>
<dbReference type="PROSITE" id="PS50994">
    <property type="entry name" value="INTEGRASE"/>
    <property type="match status" value="1"/>
</dbReference>
<proteinExistence type="predicted"/>
<dbReference type="EMBL" id="LKET01000056">
    <property type="protein sequence ID" value="KPU42712.1"/>
    <property type="molecule type" value="Genomic_DNA"/>
</dbReference>
<protein>
    <submittedName>
        <fullName evidence="2">Integrase core domain protein</fullName>
    </submittedName>
</protein>
<dbReference type="STRING" id="36849.OXPF_37660"/>
<accession>A0A0N8NSQ8</accession>
<dbReference type="Proteomes" id="UP000050326">
    <property type="component" value="Unassembled WGS sequence"/>
</dbReference>